<evidence type="ECO:0000256" key="6">
    <source>
        <dbReference type="ARBA" id="ARBA00023136"/>
    </source>
</evidence>
<comment type="subcellular location">
    <subcellularLocation>
        <location evidence="1">Membrane</location>
    </subcellularLocation>
</comment>
<evidence type="ECO:0000256" key="1">
    <source>
        <dbReference type="ARBA" id="ARBA00004370"/>
    </source>
</evidence>
<keyword evidence="4 10" id="KW-0812">Transmembrane</keyword>
<evidence type="ECO:0000256" key="2">
    <source>
        <dbReference type="ARBA" id="ARBA00007839"/>
    </source>
</evidence>
<sequence>MPVAMGPCGQSQPRCFNRMKMGFVMGMAAGELFGTFSCLRIRMQGRELMSGIGKTMMQSGSTFGTLMAIGMGIQC</sequence>
<comment type="function">
    <text evidence="7">Has antibacterial activity against a variety of bacteria including S.aureus, P.aeruginosa and M.tuberculosis. Acts by inducing bacterial membrane breakage.</text>
</comment>
<dbReference type="OMA" id="MQGRELM"/>
<dbReference type="Proteomes" id="UP000694398">
    <property type="component" value="Unassembled WGS sequence"/>
</dbReference>
<dbReference type="GO" id="GO:0005744">
    <property type="term" value="C:TIM23 mitochondrial import inner membrane translocase complex"/>
    <property type="evidence" value="ECO:0007669"/>
    <property type="project" value="TreeGrafter"/>
</dbReference>
<keyword evidence="6 10" id="KW-0472">Membrane</keyword>
<dbReference type="GO" id="GO:0030150">
    <property type="term" value="P:protein import into mitochondrial matrix"/>
    <property type="evidence" value="ECO:0007669"/>
    <property type="project" value="TreeGrafter"/>
</dbReference>
<dbReference type="PANTHER" id="PTHR28525:SF1">
    <property type="entry name" value="REACTIVE OXYGEN SPECIES MODULATOR 1"/>
    <property type="match status" value="1"/>
</dbReference>
<dbReference type="SMART" id="SM01378">
    <property type="entry name" value="Romo1"/>
    <property type="match status" value="1"/>
</dbReference>
<comment type="function">
    <text evidence="8">Induces production of reactive oxygen species (ROS) which are necessary for cell proliferation. May play a role in inducing oxidative DNA damage and replicative senescence. May play a role in the coordination of mitochondrial morphology and cell proliferation.</text>
</comment>
<dbReference type="GO" id="GO:0045039">
    <property type="term" value="P:protein insertion into mitochondrial inner membrane"/>
    <property type="evidence" value="ECO:0007669"/>
    <property type="project" value="TreeGrafter"/>
</dbReference>
<feature type="transmembrane region" description="Helical" evidence="10">
    <location>
        <begin position="21"/>
        <end position="39"/>
    </location>
</feature>
<dbReference type="Pfam" id="PF10247">
    <property type="entry name" value="Romo1"/>
    <property type="match status" value="1"/>
</dbReference>
<evidence type="ECO:0000256" key="9">
    <source>
        <dbReference type="ARBA" id="ARBA00032686"/>
    </source>
</evidence>
<evidence type="ECO:0000256" key="5">
    <source>
        <dbReference type="ARBA" id="ARBA00022989"/>
    </source>
</evidence>
<evidence type="ECO:0000256" key="7">
    <source>
        <dbReference type="ARBA" id="ARBA00025225"/>
    </source>
</evidence>
<evidence type="ECO:0000313" key="11">
    <source>
        <dbReference type="Ensembl" id="ENSCLAP00000025645.1"/>
    </source>
</evidence>
<dbReference type="Ensembl" id="ENSCLAT00000025931.1">
    <property type="protein sequence ID" value="ENSCLAP00000025645.1"/>
    <property type="gene ID" value="ENSCLAG00000017757.1"/>
</dbReference>
<evidence type="ECO:0000256" key="8">
    <source>
        <dbReference type="ARBA" id="ARBA00025243"/>
    </source>
</evidence>
<name>A0A8C2WD33_CHILA</name>
<organism evidence="11 12">
    <name type="scientific">Chinchilla lanigera</name>
    <name type="common">Long-tailed chinchilla</name>
    <name type="synonym">Chinchilla villidera</name>
    <dbReference type="NCBI Taxonomy" id="34839"/>
    <lineage>
        <taxon>Eukaryota</taxon>
        <taxon>Metazoa</taxon>
        <taxon>Chordata</taxon>
        <taxon>Craniata</taxon>
        <taxon>Vertebrata</taxon>
        <taxon>Euteleostomi</taxon>
        <taxon>Mammalia</taxon>
        <taxon>Eutheria</taxon>
        <taxon>Euarchontoglires</taxon>
        <taxon>Glires</taxon>
        <taxon>Rodentia</taxon>
        <taxon>Hystricomorpha</taxon>
        <taxon>Chinchillidae</taxon>
        <taxon>Chinchilla</taxon>
    </lineage>
</organism>
<evidence type="ECO:0000256" key="4">
    <source>
        <dbReference type="ARBA" id="ARBA00022692"/>
    </source>
</evidence>
<dbReference type="InterPro" id="IPR018450">
    <property type="entry name" value="Romo1/Mgr2"/>
</dbReference>
<keyword evidence="12" id="KW-1185">Reference proteome</keyword>
<keyword evidence="5 10" id="KW-1133">Transmembrane helix</keyword>
<reference evidence="11" key="2">
    <citation type="submission" date="2025-09" db="UniProtKB">
        <authorList>
            <consortium name="Ensembl"/>
        </authorList>
    </citation>
    <scope>IDENTIFICATION</scope>
</reference>
<dbReference type="AlphaFoldDB" id="A0A8C2WD33"/>
<dbReference type="PANTHER" id="PTHR28525">
    <property type="entry name" value="REACTIVE OXYGEN SPECIES MODULATOR 1"/>
    <property type="match status" value="1"/>
</dbReference>
<evidence type="ECO:0000313" key="12">
    <source>
        <dbReference type="Proteomes" id="UP000694398"/>
    </source>
</evidence>
<accession>A0A8C2WD33</accession>
<evidence type="ECO:0000256" key="10">
    <source>
        <dbReference type="SAM" id="Phobius"/>
    </source>
</evidence>
<reference evidence="11" key="1">
    <citation type="submission" date="2025-08" db="UniProtKB">
        <authorList>
            <consortium name="Ensembl"/>
        </authorList>
    </citation>
    <scope>IDENTIFICATION</scope>
</reference>
<dbReference type="GeneTree" id="ENSGT00940000165878"/>
<protein>
    <recommendedName>
        <fullName evidence="3">Reactive oxygen species modulator 1</fullName>
    </recommendedName>
    <alternativeName>
        <fullName evidence="9">Protein MGR2 homolog</fullName>
    </alternativeName>
</protein>
<evidence type="ECO:0000256" key="3">
    <source>
        <dbReference type="ARBA" id="ARBA00016275"/>
    </source>
</evidence>
<comment type="similarity">
    <text evidence="2">Belongs to the MGR2 family.</text>
</comment>
<proteinExistence type="inferred from homology"/>